<dbReference type="STRING" id="735517.SAMN05444272_1095"/>
<feature type="transmembrane region" description="Helical" evidence="1">
    <location>
        <begin position="21"/>
        <end position="37"/>
    </location>
</feature>
<proteinExistence type="predicted"/>
<evidence type="ECO:0000313" key="3">
    <source>
        <dbReference type="Proteomes" id="UP000186002"/>
    </source>
</evidence>
<keyword evidence="1" id="KW-1133">Transmembrane helix</keyword>
<accession>A0A1M7C856</accession>
<reference evidence="2 3" key="1">
    <citation type="submission" date="2016-11" db="EMBL/GenBank/DDBJ databases">
        <authorList>
            <person name="Jaros S."/>
            <person name="Januszkiewicz K."/>
            <person name="Wedrychowicz H."/>
        </authorList>
    </citation>
    <scope>NUCLEOTIDE SEQUENCE [LARGE SCALE GENOMIC DNA]</scope>
    <source>
        <strain evidence="2 3">DSM 22153</strain>
    </source>
</reference>
<keyword evidence="3" id="KW-1185">Reference proteome</keyword>
<evidence type="ECO:0000313" key="2">
    <source>
        <dbReference type="EMBL" id="SHL63478.1"/>
    </source>
</evidence>
<keyword evidence="1" id="KW-0472">Membrane</keyword>
<dbReference type="EMBL" id="FRBW01000001">
    <property type="protein sequence ID" value="SHL63478.1"/>
    <property type="molecule type" value="Genomic_DNA"/>
</dbReference>
<dbReference type="Proteomes" id="UP000186002">
    <property type="component" value="Unassembled WGS sequence"/>
</dbReference>
<sequence>MNLIGRNMASRFLIKKVILDFTNNVSILFVFVIYLLLSNLNALAGESFLFCSEAGDSYGNKFKSNLNLNSDAELVFENFEAEIKFPLVYLAVGQEEKQKNDCFSALPEELQLTITETRRGLSEDMSIYNTFKGKLTPYFSDIIAHRYLDGFKYAYVFVVKSEDYSPDRLYGIKSFIDTMD</sequence>
<organism evidence="2 3">
    <name type="scientific">Roseibium suaedae</name>
    <dbReference type="NCBI Taxonomy" id="735517"/>
    <lineage>
        <taxon>Bacteria</taxon>
        <taxon>Pseudomonadati</taxon>
        <taxon>Pseudomonadota</taxon>
        <taxon>Alphaproteobacteria</taxon>
        <taxon>Hyphomicrobiales</taxon>
        <taxon>Stappiaceae</taxon>
        <taxon>Roseibium</taxon>
    </lineage>
</organism>
<protein>
    <submittedName>
        <fullName evidence="2">Uncharacterized protein</fullName>
    </submittedName>
</protein>
<name>A0A1M7C856_9HYPH</name>
<dbReference type="RefSeq" id="WP_139251015.1">
    <property type="nucleotide sequence ID" value="NZ_FRBW01000001.1"/>
</dbReference>
<evidence type="ECO:0000256" key="1">
    <source>
        <dbReference type="SAM" id="Phobius"/>
    </source>
</evidence>
<keyword evidence="1" id="KW-0812">Transmembrane</keyword>
<dbReference type="AlphaFoldDB" id="A0A1M7C856"/>
<gene>
    <name evidence="2" type="ORF">SAMN05444272_1095</name>
</gene>